<dbReference type="Proteomes" id="UP000813444">
    <property type="component" value="Unassembled WGS sequence"/>
</dbReference>
<comment type="caution">
    <text evidence="2">The sequence shown here is derived from an EMBL/GenBank/DDBJ whole genome shotgun (WGS) entry which is preliminary data.</text>
</comment>
<sequence>MRSAIAVAVLAVLVNNTLSTSPIEGYEVEEASWAIEVIPGKPPAIFNGTVEQVMAQLEADYPDFAASALENINKEAAILANASPAPADILTKRDHNICYNFPMASTGRIQEGINYLHGLTGRPWLGPGPRNCQRVSCSWRAAIWWCNDNNYRVEHTDWHGIANAAQVIVNECARGASDVSGQRFHNDNINMIVRDGDC</sequence>
<proteinExistence type="predicted"/>
<evidence type="ECO:0000256" key="1">
    <source>
        <dbReference type="SAM" id="SignalP"/>
    </source>
</evidence>
<gene>
    <name evidence="2" type="ORF">B0I35DRAFT_451748</name>
</gene>
<organism evidence="2 3">
    <name type="scientific">Stachybotrys elegans</name>
    <dbReference type="NCBI Taxonomy" id="80388"/>
    <lineage>
        <taxon>Eukaryota</taxon>
        <taxon>Fungi</taxon>
        <taxon>Dikarya</taxon>
        <taxon>Ascomycota</taxon>
        <taxon>Pezizomycotina</taxon>
        <taxon>Sordariomycetes</taxon>
        <taxon>Hypocreomycetidae</taxon>
        <taxon>Hypocreales</taxon>
        <taxon>Stachybotryaceae</taxon>
        <taxon>Stachybotrys</taxon>
    </lineage>
</organism>
<evidence type="ECO:0000313" key="3">
    <source>
        <dbReference type="Proteomes" id="UP000813444"/>
    </source>
</evidence>
<keyword evidence="1" id="KW-0732">Signal</keyword>
<reference evidence="2" key="1">
    <citation type="journal article" date="2021" name="Nat. Commun.">
        <title>Genetic determinants of endophytism in the Arabidopsis root mycobiome.</title>
        <authorList>
            <person name="Mesny F."/>
            <person name="Miyauchi S."/>
            <person name="Thiergart T."/>
            <person name="Pickel B."/>
            <person name="Atanasova L."/>
            <person name="Karlsson M."/>
            <person name="Huettel B."/>
            <person name="Barry K.W."/>
            <person name="Haridas S."/>
            <person name="Chen C."/>
            <person name="Bauer D."/>
            <person name="Andreopoulos W."/>
            <person name="Pangilinan J."/>
            <person name="LaButti K."/>
            <person name="Riley R."/>
            <person name="Lipzen A."/>
            <person name="Clum A."/>
            <person name="Drula E."/>
            <person name="Henrissat B."/>
            <person name="Kohler A."/>
            <person name="Grigoriev I.V."/>
            <person name="Martin F.M."/>
            <person name="Hacquard S."/>
        </authorList>
    </citation>
    <scope>NUCLEOTIDE SEQUENCE</scope>
    <source>
        <strain evidence="2">MPI-CAGE-CH-0235</strain>
    </source>
</reference>
<dbReference type="OrthoDB" id="3552888at2759"/>
<dbReference type="AlphaFoldDB" id="A0A8K0WPY8"/>
<accession>A0A8K0WPY8</accession>
<dbReference type="PANTHER" id="PTHR35605:SF1">
    <property type="entry name" value="ECP2 EFFECTOR PROTEIN DOMAIN-CONTAINING PROTEIN-RELATED"/>
    <property type="match status" value="1"/>
</dbReference>
<keyword evidence="3" id="KW-1185">Reference proteome</keyword>
<evidence type="ECO:0008006" key="4">
    <source>
        <dbReference type="Google" id="ProtNLM"/>
    </source>
</evidence>
<protein>
    <recommendedName>
        <fullName evidence="4">SCP domain-containing protein</fullName>
    </recommendedName>
</protein>
<name>A0A8K0WPY8_9HYPO</name>
<evidence type="ECO:0000313" key="2">
    <source>
        <dbReference type="EMBL" id="KAH7316949.1"/>
    </source>
</evidence>
<feature type="signal peptide" evidence="1">
    <location>
        <begin position="1"/>
        <end position="19"/>
    </location>
</feature>
<dbReference type="PANTHER" id="PTHR35605">
    <property type="entry name" value="ECP2 EFFECTOR PROTEIN DOMAIN-CONTAINING PROTEIN-RELATED"/>
    <property type="match status" value="1"/>
</dbReference>
<feature type="chain" id="PRO_5035467500" description="SCP domain-containing protein" evidence="1">
    <location>
        <begin position="20"/>
        <end position="198"/>
    </location>
</feature>
<dbReference type="EMBL" id="JAGPNK010000008">
    <property type="protein sequence ID" value="KAH7316949.1"/>
    <property type="molecule type" value="Genomic_DNA"/>
</dbReference>